<name>A0A938YLE8_9ACTN</name>
<dbReference type="Gene3D" id="3.90.180.10">
    <property type="entry name" value="Medium-chain alcohol dehydrogenases, catalytic domain"/>
    <property type="match status" value="1"/>
</dbReference>
<dbReference type="InterPro" id="IPR036291">
    <property type="entry name" value="NAD(P)-bd_dom_sf"/>
</dbReference>
<sequence length="342" mass="35360">MRAVVYSHRGDPDVLTVIDRAATAPGPGEAQIRYHRSGVNPTDWKSRRDGGPVDPPQVPGQDGAGVVTAVGAGVDAALVGQRVWVWDAAFRRSEGTAQEVGTVPATQVVPLPDDASFDLGASLGIPFLTAHRCLTVTDGGPTRLGPGTLQDRVVLVAGGAGAVGNAAIQLARWSDATVISTVSSPAKAQLAVAAGADHVVNYRDDDAAEQIRRVAPRGVHTIVEVSAAQNARLDVAVAAHDASVAIYADDGGSDLVVPIRPSMGPNIRWQFVLTYTMPHRAKRQAVTDVTAAVAAGVLRVGADAGLALHHFPLAETARAHTAVEDSVVGKVLIDVIEDGTPA</sequence>
<feature type="region of interest" description="Disordered" evidence="2">
    <location>
        <begin position="26"/>
        <end position="63"/>
    </location>
</feature>
<evidence type="ECO:0000256" key="2">
    <source>
        <dbReference type="SAM" id="MobiDB-lite"/>
    </source>
</evidence>
<gene>
    <name evidence="4" type="ORF">JL107_17070</name>
</gene>
<accession>A0A938YLE8</accession>
<dbReference type="Pfam" id="PF00107">
    <property type="entry name" value="ADH_zinc_N"/>
    <property type="match status" value="1"/>
</dbReference>
<evidence type="ECO:0000256" key="1">
    <source>
        <dbReference type="ARBA" id="ARBA00022857"/>
    </source>
</evidence>
<evidence type="ECO:0000313" key="4">
    <source>
        <dbReference type="EMBL" id="MBM9478162.1"/>
    </source>
</evidence>
<dbReference type="SUPFAM" id="SSF51735">
    <property type="entry name" value="NAD(P)-binding Rossmann-fold domains"/>
    <property type="match status" value="1"/>
</dbReference>
<dbReference type="EMBL" id="JAERWL010000015">
    <property type="protein sequence ID" value="MBM9478162.1"/>
    <property type="molecule type" value="Genomic_DNA"/>
</dbReference>
<keyword evidence="5" id="KW-1185">Reference proteome</keyword>
<feature type="domain" description="Enoyl reductase (ER)" evidence="3">
    <location>
        <begin position="10"/>
        <end position="333"/>
    </location>
</feature>
<dbReference type="SMART" id="SM00829">
    <property type="entry name" value="PKS_ER"/>
    <property type="match status" value="1"/>
</dbReference>
<dbReference type="Pfam" id="PF08240">
    <property type="entry name" value="ADH_N"/>
    <property type="match status" value="1"/>
</dbReference>
<proteinExistence type="predicted"/>
<dbReference type="SUPFAM" id="SSF50129">
    <property type="entry name" value="GroES-like"/>
    <property type="match status" value="1"/>
</dbReference>
<dbReference type="InterPro" id="IPR013149">
    <property type="entry name" value="ADH-like_C"/>
</dbReference>
<evidence type="ECO:0000259" key="3">
    <source>
        <dbReference type="SMART" id="SM00829"/>
    </source>
</evidence>
<keyword evidence="1" id="KW-0521">NADP</keyword>
<dbReference type="InterPro" id="IPR051603">
    <property type="entry name" value="Zinc-ADH_QOR/CCCR"/>
</dbReference>
<dbReference type="PANTHER" id="PTHR44154:SF1">
    <property type="entry name" value="QUINONE OXIDOREDUCTASE"/>
    <property type="match status" value="1"/>
</dbReference>
<reference evidence="4" key="1">
    <citation type="submission" date="2021-01" db="EMBL/GenBank/DDBJ databases">
        <title>KCTC 19127 draft genome.</title>
        <authorList>
            <person name="An D."/>
        </authorList>
    </citation>
    <scope>NUCLEOTIDE SEQUENCE</scope>
    <source>
        <strain evidence="4">KCTC 19127</strain>
    </source>
</reference>
<evidence type="ECO:0000313" key="5">
    <source>
        <dbReference type="Proteomes" id="UP000663801"/>
    </source>
</evidence>
<comment type="caution">
    <text evidence="4">The sequence shown here is derived from an EMBL/GenBank/DDBJ whole genome shotgun (WGS) entry which is preliminary data.</text>
</comment>
<dbReference type="Gene3D" id="3.40.50.720">
    <property type="entry name" value="NAD(P)-binding Rossmann-like Domain"/>
    <property type="match status" value="1"/>
</dbReference>
<dbReference type="RefSeq" id="WP_205258284.1">
    <property type="nucleotide sequence ID" value="NZ_BAAAPV010000002.1"/>
</dbReference>
<organism evidence="4 5">
    <name type="scientific">Nakamurella flavida</name>
    <dbReference type="NCBI Taxonomy" id="363630"/>
    <lineage>
        <taxon>Bacteria</taxon>
        <taxon>Bacillati</taxon>
        <taxon>Actinomycetota</taxon>
        <taxon>Actinomycetes</taxon>
        <taxon>Nakamurellales</taxon>
        <taxon>Nakamurellaceae</taxon>
        <taxon>Nakamurella</taxon>
    </lineage>
</organism>
<dbReference type="InterPro" id="IPR013154">
    <property type="entry name" value="ADH-like_N"/>
</dbReference>
<dbReference type="InterPro" id="IPR020843">
    <property type="entry name" value="ER"/>
</dbReference>
<dbReference type="GO" id="GO:0016491">
    <property type="term" value="F:oxidoreductase activity"/>
    <property type="evidence" value="ECO:0007669"/>
    <property type="project" value="InterPro"/>
</dbReference>
<dbReference type="PANTHER" id="PTHR44154">
    <property type="entry name" value="QUINONE OXIDOREDUCTASE"/>
    <property type="match status" value="1"/>
</dbReference>
<dbReference type="CDD" id="cd08253">
    <property type="entry name" value="zeta_crystallin"/>
    <property type="match status" value="1"/>
</dbReference>
<dbReference type="AlphaFoldDB" id="A0A938YLE8"/>
<dbReference type="InterPro" id="IPR011032">
    <property type="entry name" value="GroES-like_sf"/>
</dbReference>
<protein>
    <submittedName>
        <fullName evidence="4">NADPH:quinone reductase</fullName>
    </submittedName>
</protein>
<dbReference type="Proteomes" id="UP000663801">
    <property type="component" value="Unassembled WGS sequence"/>
</dbReference>